<dbReference type="InterPro" id="IPR016163">
    <property type="entry name" value="Ald_DH_C"/>
</dbReference>
<sequence length="146" mass="15566">MALRRFQEGRAVALNVRTGLAPLLFLGVHSTLTSDGPAHPIKRRLPPYSFESKTEAASGQVAGSLAVARQGDARRPEQSIDVGTIIPFDDEGEAIRVANASDFALAATLWTTDLSRAHTVARRVRADAVAVIVVVSALGVDHPDSW</sequence>
<dbReference type="InterPro" id="IPR016161">
    <property type="entry name" value="Ald_DH/histidinol_DH"/>
</dbReference>
<dbReference type="InterPro" id="IPR015590">
    <property type="entry name" value="Aldehyde_DH_dom"/>
</dbReference>
<dbReference type="Proteomes" id="UP001550739">
    <property type="component" value="Unassembled WGS sequence"/>
</dbReference>
<protein>
    <submittedName>
        <fullName evidence="2">Aldehyde dehydrogenase family protein</fullName>
    </submittedName>
</protein>
<dbReference type="EMBL" id="JBEZVE010000008">
    <property type="protein sequence ID" value="MEU3782241.1"/>
    <property type="molecule type" value="Genomic_DNA"/>
</dbReference>
<organism evidence="2 3">
    <name type="scientific">Streptomyces sp. 900129855</name>
    <dbReference type="NCBI Taxonomy" id="3155129"/>
    <lineage>
        <taxon>Bacteria</taxon>
        <taxon>Bacillati</taxon>
        <taxon>Actinomycetota</taxon>
        <taxon>Actinomycetes</taxon>
        <taxon>Kitasatosporales</taxon>
        <taxon>Streptomycetaceae</taxon>
        <taxon>Streptomyces</taxon>
    </lineage>
</organism>
<evidence type="ECO:0000313" key="3">
    <source>
        <dbReference type="Proteomes" id="UP001550739"/>
    </source>
</evidence>
<accession>A0ABV2ZI50</accession>
<dbReference type="RefSeq" id="WP_334574876.1">
    <property type="nucleotide sequence ID" value="NZ_JBEZVE010000008.1"/>
</dbReference>
<proteinExistence type="predicted"/>
<evidence type="ECO:0000259" key="1">
    <source>
        <dbReference type="Pfam" id="PF00171"/>
    </source>
</evidence>
<dbReference type="SUPFAM" id="SSF53720">
    <property type="entry name" value="ALDH-like"/>
    <property type="match status" value="1"/>
</dbReference>
<keyword evidence="3" id="KW-1185">Reference proteome</keyword>
<reference evidence="2 3" key="1">
    <citation type="submission" date="2024-06" db="EMBL/GenBank/DDBJ databases">
        <title>The Natural Products Discovery Center: Release of the First 8490 Sequenced Strains for Exploring Actinobacteria Biosynthetic Diversity.</title>
        <authorList>
            <person name="Kalkreuter E."/>
            <person name="Kautsar S.A."/>
            <person name="Yang D."/>
            <person name="Bader C.D."/>
            <person name="Teijaro C.N."/>
            <person name="Fluegel L."/>
            <person name="Davis C.M."/>
            <person name="Simpson J.R."/>
            <person name="Lauterbach L."/>
            <person name="Steele A.D."/>
            <person name="Gui C."/>
            <person name="Meng S."/>
            <person name="Li G."/>
            <person name="Viehrig K."/>
            <person name="Ye F."/>
            <person name="Su P."/>
            <person name="Kiefer A.F."/>
            <person name="Nichols A."/>
            <person name="Cepeda A.J."/>
            <person name="Yan W."/>
            <person name="Fan B."/>
            <person name="Jiang Y."/>
            <person name="Adhikari A."/>
            <person name="Zheng C.-J."/>
            <person name="Schuster L."/>
            <person name="Cowan T.M."/>
            <person name="Smanski M.J."/>
            <person name="Chevrette M.G."/>
            <person name="De Carvalho L.P.S."/>
            <person name="Shen B."/>
        </authorList>
    </citation>
    <scope>NUCLEOTIDE SEQUENCE [LARGE SCALE GENOMIC DNA]</scope>
    <source>
        <strain evidence="2 3">NPDC033843</strain>
    </source>
</reference>
<comment type="caution">
    <text evidence="2">The sequence shown here is derived from an EMBL/GenBank/DDBJ whole genome shotgun (WGS) entry which is preliminary data.</text>
</comment>
<gene>
    <name evidence="2" type="ORF">AB0E89_17000</name>
</gene>
<dbReference type="Gene3D" id="3.40.309.10">
    <property type="entry name" value="Aldehyde Dehydrogenase, Chain A, domain 2"/>
    <property type="match status" value="1"/>
</dbReference>
<feature type="domain" description="Aldehyde dehydrogenase" evidence="1">
    <location>
        <begin position="82"/>
        <end position="131"/>
    </location>
</feature>
<evidence type="ECO:0000313" key="2">
    <source>
        <dbReference type="EMBL" id="MEU3782241.1"/>
    </source>
</evidence>
<dbReference type="Pfam" id="PF00171">
    <property type="entry name" value="Aldedh"/>
    <property type="match status" value="1"/>
</dbReference>
<name>A0ABV2ZI50_9ACTN</name>